<reference evidence="3 4" key="1">
    <citation type="journal article" date="2016" name="Nat. Commun.">
        <title>Thousands of microbial genomes shed light on interconnected biogeochemical processes in an aquifer system.</title>
        <authorList>
            <person name="Anantharaman K."/>
            <person name="Brown C.T."/>
            <person name="Hug L.A."/>
            <person name="Sharon I."/>
            <person name="Castelle C.J."/>
            <person name="Probst A.J."/>
            <person name="Thomas B.C."/>
            <person name="Singh A."/>
            <person name="Wilkins M.J."/>
            <person name="Karaoz U."/>
            <person name="Brodie E.L."/>
            <person name="Williams K.H."/>
            <person name="Hubbard S.S."/>
            <person name="Banfield J.F."/>
        </authorList>
    </citation>
    <scope>NUCLEOTIDE SEQUENCE [LARGE SCALE GENOMIC DNA]</scope>
</reference>
<proteinExistence type="predicted"/>
<sequence length="675" mass="75024">MRRRKNSALIEIKIYQGIILMIVALVVAGGILYYAQAKNANQYPRLANYILGTLPTDNDSVVRLAKNDLLVVSPEQGIVRRSVIDTIKKINPDIIILAYVPAPTYNTSAWNSYPANTLYKNFHVPDSCWLRDSGGQPISNWWPGLKHINLSSECSDNLVNFVRDNILSQGIYDGVFFDMIFDNISWLNNGDIDLNGDKVRDNKSWADSEWQKRTVYLLQKARSLSVKYVLMNGSSVASFQEYTNGRMYENFPTPWEAGGSWSGVMSGLVRNAAKNQSPKIYIVNANTNNTGNQNNFRSMRFGLGSALMLDNVYFSFDFGDKDHNQTWWYDEYDVSLGTPSGPARSMNNRAQFSDDVWRRDYAHGIALVNPTGQTQNIDLGGEFEKINGVQDRTVNNGLVVDNVNISSKDALILLKTFQTVDNAVFVNGAFLRFYNYKGARARNGFFAFDETVAGGSTVWRGDLNADNRLERVVMTSYKMQIFNQDGNFWYNDYPLGWKVKGGTRFAMGRFKDKANNILVSSIIGGKVALLNQYGLAINDAFYPLGKKYAGGFSVAVGDVDGDKQGENIIGVGIGKPAEVIIYDQNLKKIKKRFYPYEKNFIGGVEVATGDVNGDGKTEIITLPMKNKKPLVRVFNGAGKKIAEFLVGSGFGGANFTIGAADVNFDGRDEIVIGGN</sequence>
<dbReference type="InterPro" id="IPR029455">
    <property type="entry name" value="GHL15"/>
</dbReference>
<evidence type="ECO:0000256" key="1">
    <source>
        <dbReference type="ARBA" id="ARBA00022729"/>
    </source>
</evidence>
<dbReference type="SUPFAM" id="SSF69318">
    <property type="entry name" value="Integrin alpha N-terminal domain"/>
    <property type="match status" value="1"/>
</dbReference>
<dbReference type="Gene3D" id="2.130.10.130">
    <property type="entry name" value="Integrin alpha, N-terminal"/>
    <property type="match status" value="1"/>
</dbReference>
<keyword evidence="2" id="KW-0472">Membrane</keyword>
<accession>A0A1F6NLV0</accession>
<dbReference type="InterPro" id="IPR028994">
    <property type="entry name" value="Integrin_alpha_N"/>
</dbReference>
<comment type="caution">
    <text evidence="3">The sequence shown here is derived from an EMBL/GenBank/DDBJ whole genome shotgun (WGS) entry which is preliminary data.</text>
</comment>
<evidence type="ECO:0000313" key="4">
    <source>
        <dbReference type="Proteomes" id="UP000177803"/>
    </source>
</evidence>
<keyword evidence="2" id="KW-0812">Transmembrane</keyword>
<organism evidence="3 4">
    <name type="scientific">Candidatus Magasanikbacteria bacterium RIFOXYA2_FULL_44_8</name>
    <dbReference type="NCBI Taxonomy" id="1798696"/>
    <lineage>
        <taxon>Bacteria</taxon>
        <taxon>Candidatus Magasanikiibacteriota</taxon>
    </lineage>
</organism>
<dbReference type="EMBL" id="MFQR01000002">
    <property type="protein sequence ID" value="OGH84740.1"/>
    <property type="molecule type" value="Genomic_DNA"/>
</dbReference>
<evidence type="ECO:0000313" key="3">
    <source>
        <dbReference type="EMBL" id="OGH84740.1"/>
    </source>
</evidence>
<gene>
    <name evidence="3" type="ORF">A2261_01345</name>
</gene>
<name>A0A1F6NLV0_9BACT</name>
<dbReference type="AlphaFoldDB" id="A0A1F6NLV0"/>
<dbReference type="Pfam" id="PF13517">
    <property type="entry name" value="FG-GAP_3"/>
    <property type="match status" value="1"/>
</dbReference>
<keyword evidence="1" id="KW-0732">Signal</keyword>
<dbReference type="Proteomes" id="UP000177803">
    <property type="component" value="Unassembled WGS sequence"/>
</dbReference>
<keyword evidence="2" id="KW-1133">Transmembrane helix</keyword>
<evidence type="ECO:0000256" key="2">
    <source>
        <dbReference type="SAM" id="Phobius"/>
    </source>
</evidence>
<dbReference type="InterPro" id="IPR013517">
    <property type="entry name" value="FG-GAP"/>
</dbReference>
<dbReference type="Pfam" id="PF14885">
    <property type="entry name" value="GHL15"/>
    <property type="match status" value="1"/>
</dbReference>
<protein>
    <submittedName>
        <fullName evidence="3">Uncharacterized protein</fullName>
    </submittedName>
</protein>
<feature type="transmembrane region" description="Helical" evidence="2">
    <location>
        <begin position="12"/>
        <end position="35"/>
    </location>
</feature>